<dbReference type="RefSeq" id="WP_018978034.1">
    <property type="nucleotide sequence ID" value="NZ_BMLN01000005.1"/>
</dbReference>
<sequence length="282" mass="32845">MEHSGASSPKVSNEAQTVYTIGAFAKLTGVTERTLRFYHKKGLLAPSGYNDLGHRLYTERDLIRLQQILTLKFLDYPLDRIAGELEVEGEALKRSLERQRQLLRQKREQLDRMLDALDDTLNLAEVEEGKVWETDILLLMIRSISLEAEQRRRMEERLPEELANLFWMDGIPKSERRKREREMMNQVVHLKKLMQSGRPPEDPEVQKIASGLNRQASKLLEQLGRPLSPEELEELEAFMKAETPLHVPLLFTNEEEHYLERMWAQTENDGMNQGIKGDEMHE</sequence>
<keyword evidence="5" id="KW-1185">Reference proteome</keyword>
<dbReference type="Gene3D" id="1.10.1660.10">
    <property type="match status" value="1"/>
</dbReference>
<evidence type="ECO:0000313" key="4">
    <source>
        <dbReference type="EMBL" id="GGO00498.1"/>
    </source>
</evidence>
<evidence type="ECO:0000256" key="2">
    <source>
        <dbReference type="SAM" id="Coils"/>
    </source>
</evidence>
<keyword evidence="1" id="KW-0238">DNA-binding</keyword>
<dbReference type="PANTHER" id="PTHR30204:SF96">
    <property type="entry name" value="CHROMOSOME-ANCHORING PROTEIN RACA"/>
    <property type="match status" value="1"/>
</dbReference>
<dbReference type="InterPro" id="IPR009061">
    <property type="entry name" value="DNA-bd_dom_put_sf"/>
</dbReference>
<dbReference type="CDD" id="cd01106">
    <property type="entry name" value="HTH_TipAL-Mta"/>
    <property type="match status" value="1"/>
</dbReference>
<protein>
    <recommendedName>
        <fullName evidence="3">HTH merR-type domain-containing protein</fullName>
    </recommendedName>
</protein>
<dbReference type="EMBL" id="BMLN01000005">
    <property type="protein sequence ID" value="GGO00498.1"/>
    <property type="molecule type" value="Genomic_DNA"/>
</dbReference>
<gene>
    <name evidence="4" type="ORF">GCM10010969_21800</name>
</gene>
<dbReference type="InterPro" id="IPR047057">
    <property type="entry name" value="MerR_fam"/>
</dbReference>
<organism evidence="4 5">
    <name type="scientific">Saccharibacillus kuerlensis</name>
    <dbReference type="NCBI Taxonomy" id="459527"/>
    <lineage>
        <taxon>Bacteria</taxon>
        <taxon>Bacillati</taxon>
        <taxon>Bacillota</taxon>
        <taxon>Bacilli</taxon>
        <taxon>Bacillales</taxon>
        <taxon>Paenibacillaceae</taxon>
        <taxon>Saccharibacillus</taxon>
    </lineage>
</organism>
<dbReference type="InterPro" id="IPR000551">
    <property type="entry name" value="MerR-type_HTH_dom"/>
</dbReference>
<dbReference type="PANTHER" id="PTHR30204">
    <property type="entry name" value="REDOX-CYCLING DRUG-SENSING TRANSCRIPTIONAL ACTIVATOR SOXR"/>
    <property type="match status" value="1"/>
</dbReference>
<name>A0ABQ2L302_9BACL</name>
<evidence type="ECO:0000313" key="5">
    <source>
        <dbReference type="Proteomes" id="UP000606653"/>
    </source>
</evidence>
<keyword evidence="2" id="KW-0175">Coiled coil</keyword>
<dbReference type="PROSITE" id="PS50937">
    <property type="entry name" value="HTH_MERR_2"/>
    <property type="match status" value="1"/>
</dbReference>
<feature type="domain" description="HTH merR-type" evidence="3">
    <location>
        <begin position="18"/>
        <end position="87"/>
    </location>
</feature>
<dbReference type="PRINTS" id="PR00040">
    <property type="entry name" value="HTHMERR"/>
</dbReference>
<evidence type="ECO:0000256" key="1">
    <source>
        <dbReference type="ARBA" id="ARBA00023125"/>
    </source>
</evidence>
<evidence type="ECO:0000259" key="3">
    <source>
        <dbReference type="PROSITE" id="PS50937"/>
    </source>
</evidence>
<comment type="caution">
    <text evidence="4">The sequence shown here is derived from an EMBL/GenBank/DDBJ whole genome shotgun (WGS) entry which is preliminary data.</text>
</comment>
<dbReference type="SUPFAM" id="SSF46955">
    <property type="entry name" value="Putative DNA-binding domain"/>
    <property type="match status" value="1"/>
</dbReference>
<dbReference type="Pfam" id="PF13411">
    <property type="entry name" value="MerR_1"/>
    <property type="match status" value="1"/>
</dbReference>
<dbReference type="Proteomes" id="UP000606653">
    <property type="component" value="Unassembled WGS sequence"/>
</dbReference>
<proteinExistence type="predicted"/>
<feature type="coiled-coil region" evidence="2">
    <location>
        <begin position="89"/>
        <end position="127"/>
    </location>
</feature>
<dbReference type="SMART" id="SM00422">
    <property type="entry name" value="HTH_MERR"/>
    <property type="match status" value="1"/>
</dbReference>
<accession>A0ABQ2L302</accession>
<reference evidence="5" key="1">
    <citation type="journal article" date="2019" name="Int. J. Syst. Evol. Microbiol.">
        <title>The Global Catalogue of Microorganisms (GCM) 10K type strain sequencing project: providing services to taxonomists for standard genome sequencing and annotation.</title>
        <authorList>
            <consortium name="The Broad Institute Genomics Platform"/>
            <consortium name="The Broad Institute Genome Sequencing Center for Infectious Disease"/>
            <person name="Wu L."/>
            <person name="Ma J."/>
        </authorList>
    </citation>
    <scope>NUCLEOTIDE SEQUENCE [LARGE SCALE GENOMIC DNA]</scope>
    <source>
        <strain evidence="5">CGMCC 1.6964</strain>
    </source>
</reference>